<feature type="non-terminal residue" evidence="1">
    <location>
        <position position="110"/>
    </location>
</feature>
<organism evidence="1 2">
    <name type="scientific">Mesorhabditis spiculigera</name>
    <dbReference type="NCBI Taxonomy" id="96644"/>
    <lineage>
        <taxon>Eukaryota</taxon>
        <taxon>Metazoa</taxon>
        <taxon>Ecdysozoa</taxon>
        <taxon>Nematoda</taxon>
        <taxon>Chromadorea</taxon>
        <taxon>Rhabditida</taxon>
        <taxon>Rhabditina</taxon>
        <taxon>Rhabditomorpha</taxon>
        <taxon>Rhabditoidea</taxon>
        <taxon>Rhabditidae</taxon>
        <taxon>Mesorhabditinae</taxon>
        <taxon>Mesorhabditis</taxon>
    </lineage>
</organism>
<dbReference type="Proteomes" id="UP001177023">
    <property type="component" value="Unassembled WGS sequence"/>
</dbReference>
<name>A0AA36CKP2_9BILA</name>
<reference evidence="1" key="1">
    <citation type="submission" date="2023-06" db="EMBL/GenBank/DDBJ databases">
        <authorList>
            <person name="Delattre M."/>
        </authorList>
    </citation>
    <scope>NUCLEOTIDE SEQUENCE</scope>
    <source>
        <strain evidence="1">AF72</strain>
    </source>
</reference>
<evidence type="ECO:0000313" key="1">
    <source>
        <dbReference type="EMBL" id="CAJ0570583.1"/>
    </source>
</evidence>
<gene>
    <name evidence="1" type="ORF">MSPICULIGERA_LOCUS9020</name>
</gene>
<proteinExistence type="predicted"/>
<accession>A0AA36CKP2</accession>
<evidence type="ECO:0000313" key="2">
    <source>
        <dbReference type="Proteomes" id="UP001177023"/>
    </source>
</evidence>
<comment type="caution">
    <text evidence="1">The sequence shown here is derived from an EMBL/GenBank/DDBJ whole genome shotgun (WGS) entry which is preliminary data.</text>
</comment>
<dbReference type="EMBL" id="CATQJA010002407">
    <property type="protein sequence ID" value="CAJ0570583.1"/>
    <property type="molecule type" value="Genomic_DNA"/>
</dbReference>
<keyword evidence="2" id="KW-1185">Reference proteome</keyword>
<sequence>MEELAVPGAEHLCVLVQRASEADHMERPSAEALRTTCGMMEARIEEALVERRPGQQALEMPNGMWRHESEPTLTSLMPIATTFDSNIRPPICGGCKLGRRLPAAYRQGKT</sequence>
<dbReference type="AlphaFoldDB" id="A0AA36CKP2"/>
<protein>
    <submittedName>
        <fullName evidence="1">Uncharacterized protein</fullName>
    </submittedName>
</protein>